<evidence type="ECO:0000313" key="9">
    <source>
        <dbReference type="EMBL" id="MCP2309344.1"/>
    </source>
</evidence>
<evidence type="ECO:0000256" key="4">
    <source>
        <dbReference type="ARBA" id="ARBA00011956"/>
    </source>
</evidence>
<dbReference type="Gene3D" id="2.60.120.10">
    <property type="entry name" value="Jelly Rolls"/>
    <property type="match status" value="2"/>
</dbReference>
<dbReference type="SUPFAM" id="SSF51182">
    <property type="entry name" value="RmlC-like cupins"/>
    <property type="match status" value="1"/>
</dbReference>
<dbReference type="PANTHER" id="PTHR10309">
    <property type="entry name" value="MANNOSE-6-PHOSPHATE ISOMERASE"/>
    <property type="match status" value="1"/>
</dbReference>
<dbReference type="Gene3D" id="1.10.441.10">
    <property type="entry name" value="Phosphomannose Isomerase, domain 2"/>
    <property type="match status" value="1"/>
</dbReference>
<dbReference type="NCBIfam" id="TIGR00218">
    <property type="entry name" value="manA"/>
    <property type="match status" value="1"/>
</dbReference>
<evidence type="ECO:0000256" key="5">
    <source>
        <dbReference type="ARBA" id="ARBA00022723"/>
    </source>
</evidence>
<reference evidence="9 10" key="1">
    <citation type="submission" date="2022-06" db="EMBL/GenBank/DDBJ databases">
        <title>Sequencing the genomes of 1000 actinobacteria strains.</title>
        <authorList>
            <person name="Klenk H.-P."/>
        </authorList>
    </citation>
    <scope>NUCLEOTIDE SEQUENCE [LARGE SCALE GENOMIC DNA]</scope>
    <source>
        <strain evidence="9 10">DSM 41656</strain>
    </source>
</reference>
<organism evidence="9 10">
    <name type="scientific">Kitasatospora paracochleata</name>
    <dbReference type="NCBI Taxonomy" id="58354"/>
    <lineage>
        <taxon>Bacteria</taxon>
        <taxon>Bacillati</taxon>
        <taxon>Actinomycetota</taxon>
        <taxon>Actinomycetes</taxon>
        <taxon>Kitasatosporales</taxon>
        <taxon>Streptomycetaceae</taxon>
        <taxon>Kitasatospora</taxon>
    </lineage>
</organism>
<dbReference type="InterPro" id="IPR046457">
    <property type="entry name" value="PMI_typeI_cat"/>
</dbReference>
<evidence type="ECO:0000256" key="7">
    <source>
        <dbReference type="ARBA" id="ARBA00023235"/>
    </source>
</evidence>
<keyword evidence="7 9" id="KW-0413">Isomerase</keyword>
<dbReference type="Pfam" id="PF20511">
    <property type="entry name" value="PMI_typeI_cat"/>
    <property type="match status" value="1"/>
</dbReference>
<dbReference type="GO" id="GO:0004476">
    <property type="term" value="F:mannose-6-phosphate isomerase activity"/>
    <property type="evidence" value="ECO:0007669"/>
    <property type="project" value="UniProtKB-EC"/>
</dbReference>
<protein>
    <recommendedName>
        <fullName evidence="4">mannose-6-phosphate isomerase</fullName>
        <ecNumber evidence="4">5.3.1.8</ecNumber>
    </recommendedName>
</protein>
<dbReference type="PRINTS" id="PR00714">
    <property type="entry name" value="MAN6PISMRASE"/>
</dbReference>
<evidence type="ECO:0000256" key="2">
    <source>
        <dbReference type="ARBA" id="ARBA00001947"/>
    </source>
</evidence>
<dbReference type="PANTHER" id="PTHR10309:SF0">
    <property type="entry name" value="MANNOSE-6-PHOSPHATE ISOMERASE"/>
    <property type="match status" value="1"/>
</dbReference>
<evidence type="ECO:0000313" key="10">
    <source>
        <dbReference type="Proteomes" id="UP001206483"/>
    </source>
</evidence>
<sequence>MTLFRLHNPIRDYAWGSRTTLAELQGRPAPTAEPEAELWIGAHPTAPSLIDGGGGTTLLDLIGSDPTGTLGPDLDRLPFLLKLLAVERPLSLQVHPDAAQAAAGFAAEQAAGVAPDDPHRSYHDDQPKPELICALTPFTALCGFADPAQSAALLGSLHIDALHGVVQYLRTGDLRGAVTTLLNWPEAERAGLVAQVLAACTTRTGPRAAWTAALARAYPHDTGVITSMLLNLVELRPGEALHLPGRTLHAYLYGTGVEIMAASDNVLRGGLTSKYVDIGELLTITDFRATPPGRIHPAPTANHGETYPAPAPQFRLSRYQVRPQRPITLHRPGPGVLLCLGDEITVRRDADATTLTPGLSVFLPHRGGPVELTGSGVAYHATPGFHGAHT</sequence>
<keyword evidence="6" id="KW-0862">Zinc</keyword>
<dbReference type="CDD" id="cd07011">
    <property type="entry name" value="cupin_PMI_type_I_N"/>
    <property type="match status" value="1"/>
</dbReference>
<dbReference type="Proteomes" id="UP001206483">
    <property type="component" value="Unassembled WGS sequence"/>
</dbReference>
<dbReference type="EC" id="5.3.1.8" evidence="4"/>
<dbReference type="InterPro" id="IPR016305">
    <property type="entry name" value="Mannose-6-P_Isomerase"/>
</dbReference>
<keyword evidence="10" id="KW-1185">Reference proteome</keyword>
<name>A0ABT1IWL1_9ACTN</name>
<comment type="similarity">
    <text evidence="3">Belongs to the mannose-6-phosphate isomerase type 1 family.</text>
</comment>
<keyword evidence="5" id="KW-0479">Metal-binding</keyword>
<gene>
    <name evidence="9" type="ORF">FHR36_002468</name>
</gene>
<dbReference type="InterPro" id="IPR014710">
    <property type="entry name" value="RmlC-like_jellyroll"/>
</dbReference>
<accession>A0ABT1IWL1</accession>
<evidence type="ECO:0000259" key="8">
    <source>
        <dbReference type="Pfam" id="PF20511"/>
    </source>
</evidence>
<evidence type="ECO:0000256" key="6">
    <source>
        <dbReference type="ARBA" id="ARBA00022833"/>
    </source>
</evidence>
<dbReference type="InterPro" id="IPR001250">
    <property type="entry name" value="Man6P_Isoase-1"/>
</dbReference>
<dbReference type="InterPro" id="IPR011051">
    <property type="entry name" value="RmlC_Cupin_sf"/>
</dbReference>
<proteinExistence type="inferred from homology"/>
<comment type="caution">
    <text evidence="9">The sequence shown here is derived from an EMBL/GenBank/DDBJ whole genome shotgun (WGS) entry which is preliminary data.</text>
</comment>
<dbReference type="EMBL" id="JAMZDX010000002">
    <property type="protein sequence ID" value="MCP2309344.1"/>
    <property type="molecule type" value="Genomic_DNA"/>
</dbReference>
<evidence type="ECO:0000256" key="3">
    <source>
        <dbReference type="ARBA" id="ARBA00010772"/>
    </source>
</evidence>
<evidence type="ECO:0000256" key="1">
    <source>
        <dbReference type="ARBA" id="ARBA00000757"/>
    </source>
</evidence>
<dbReference type="PIRSF" id="PIRSF001480">
    <property type="entry name" value="Mannose-6-phosphate_isomerase"/>
    <property type="match status" value="1"/>
</dbReference>
<comment type="cofactor">
    <cofactor evidence="2">
        <name>Zn(2+)</name>
        <dbReference type="ChEBI" id="CHEBI:29105"/>
    </cofactor>
</comment>
<feature type="domain" description="Phosphomannose isomerase type I catalytic" evidence="8">
    <location>
        <begin position="3"/>
        <end position="144"/>
    </location>
</feature>
<comment type="catalytic activity">
    <reaction evidence="1">
        <text>D-mannose 6-phosphate = D-fructose 6-phosphate</text>
        <dbReference type="Rhea" id="RHEA:12356"/>
        <dbReference type="ChEBI" id="CHEBI:58735"/>
        <dbReference type="ChEBI" id="CHEBI:61527"/>
        <dbReference type="EC" id="5.3.1.8"/>
    </reaction>
</comment>